<accession>T1F4I4</accession>
<dbReference type="GeneID" id="20203733"/>
<dbReference type="KEGG" id="hro:HELRODRAFT_171646"/>
<proteinExistence type="predicted"/>
<reference evidence="2" key="3">
    <citation type="submission" date="2015-06" db="UniProtKB">
        <authorList>
            <consortium name="EnsemblMetazoa"/>
        </authorList>
    </citation>
    <scope>IDENTIFICATION</scope>
</reference>
<dbReference type="EMBL" id="AMQM01003910">
    <property type="status" value="NOT_ANNOTATED_CDS"/>
    <property type="molecule type" value="Genomic_DNA"/>
</dbReference>
<keyword evidence="3" id="KW-1185">Reference proteome</keyword>
<dbReference type="AlphaFoldDB" id="T1F4I4"/>
<sequence>MERAQSQSVERAEHGSFEIVSLVGRNKEANIHEERLRQTWKGEVEIIQPNGDAIGNEIVNDMFKQEKQWDVVAICLNKMEKQDYSEIINELKFLQPRAAYENLHFDISKL</sequence>
<dbReference type="EMBL" id="KB096365">
    <property type="protein sequence ID" value="ESO05285.1"/>
    <property type="molecule type" value="Genomic_DNA"/>
</dbReference>
<dbReference type="InParanoid" id="T1F4I4"/>
<reference evidence="1 3" key="2">
    <citation type="journal article" date="2013" name="Nature">
        <title>Insights into bilaterian evolution from three spiralian genomes.</title>
        <authorList>
            <person name="Simakov O."/>
            <person name="Marletaz F."/>
            <person name="Cho S.J."/>
            <person name="Edsinger-Gonzales E."/>
            <person name="Havlak P."/>
            <person name="Hellsten U."/>
            <person name="Kuo D.H."/>
            <person name="Larsson T."/>
            <person name="Lv J."/>
            <person name="Arendt D."/>
            <person name="Savage R."/>
            <person name="Osoegawa K."/>
            <person name="de Jong P."/>
            <person name="Grimwood J."/>
            <person name="Chapman J.A."/>
            <person name="Shapiro H."/>
            <person name="Aerts A."/>
            <person name="Otillar R.P."/>
            <person name="Terry A.Y."/>
            <person name="Boore J.L."/>
            <person name="Grigoriev I.V."/>
            <person name="Lindberg D.R."/>
            <person name="Seaver E.C."/>
            <person name="Weisblat D.A."/>
            <person name="Putnam N.H."/>
            <person name="Rokhsar D.S."/>
        </authorList>
    </citation>
    <scope>NUCLEOTIDE SEQUENCE</scope>
</reference>
<evidence type="ECO:0000313" key="2">
    <source>
        <dbReference type="EnsemblMetazoa" id="HelroP171646"/>
    </source>
</evidence>
<evidence type="ECO:0000313" key="3">
    <source>
        <dbReference type="Proteomes" id="UP000015101"/>
    </source>
</evidence>
<dbReference type="CTD" id="20203733"/>
<dbReference type="HOGENOM" id="CLU_2173691_0_0_1"/>
<dbReference type="RefSeq" id="XP_009016600.1">
    <property type="nucleotide sequence ID" value="XM_009018352.1"/>
</dbReference>
<protein>
    <submittedName>
        <fullName evidence="1 2">Uncharacterized protein</fullName>
    </submittedName>
</protein>
<evidence type="ECO:0000313" key="1">
    <source>
        <dbReference type="EMBL" id="ESO05285.1"/>
    </source>
</evidence>
<gene>
    <name evidence="2" type="primary">20203733</name>
    <name evidence="1" type="ORF">HELRODRAFT_171646</name>
</gene>
<dbReference type="EnsemblMetazoa" id="HelroT171646">
    <property type="protein sequence ID" value="HelroP171646"/>
    <property type="gene ID" value="HelroG171646"/>
</dbReference>
<organism evidence="2 3">
    <name type="scientific">Helobdella robusta</name>
    <name type="common">Californian leech</name>
    <dbReference type="NCBI Taxonomy" id="6412"/>
    <lineage>
        <taxon>Eukaryota</taxon>
        <taxon>Metazoa</taxon>
        <taxon>Spiralia</taxon>
        <taxon>Lophotrochozoa</taxon>
        <taxon>Annelida</taxon>
        <taxon>Clitellata</taxon>
        <taxon>Hirudinea</taxon>
        <taxon>Rhynchobdellida</taxon>
        <taxon>Glossiphoniidae</taxon>
        <taxon>Helobdella</taxon>
    </lineage>
</organism>
<dbReference type="Proteomes" id="UP000015101">
    <property type="component" value="Unassembled WGS sequence"/>
</dbReference>
<name>T1F4I4_HELRO</name>
<reference evidence="3" key="1">
    <citation type="submission" date="2012-12" db="EMBL/GenBank/DDBJ databases">
        <authorList>
            <person name="Hellsten U."/>
            <person name="Grimwood J."/>
            <person name="Chapman J.A."/>
            <person name="Shapiro H."/>
            <person name="Aerts A."/>
            <person name="Otillar R.P."/>
            <person name="Terry A.Y."/>
            <person name="Boore J.L."/>
            <person name="Simakov O."/>
            <person name="Marletaz F."/>
            <person name="Cho S.-J."/>
            <person name="Edsinger-Gonzales E."/>
            <person name="Havlak P."/>
            <person name="Kuo D.-H."/>
            <person name="Larsson T."/>
            <person name="Lv J."/>
            <person name="Arendt D."/>
            <person name="Savage R."/>
            <person name="Osoegawa K."/>
            <person name="de Jong P."/>
            <person name="Lindberg D.R."/>
            <person name="Seaver E.C."/>
            <person name="Weisblat D.A."/>
            <person name="Putnam N.H."/>
            <person name="Grigoriev I.V."/>
            <person name="Rokhsar D.S."/>
        </authorList>
    </citation>
    <scope>NUCLEOTIDE SEQUENCE</scope>
</reference>